<dbReference type="Proteomes" id="UP001290894">
    <property type="component" value="Unassembled WGS sequence"/>
</dbReference>
<dbReference type="EMBL" id="JAXUAC010000079">
    <property type="protein sequence ID" value="MDZ7514346.1"/>
    <property type="molecule type" value="Genomic_DNA"/>
</dbReference>
<reference evidence="1 2" key="1">
    <citation type="submission" date="2023-12" db="EMBL/GenBank/DDBJ databases">
        <title>'Antibacterial potential of Stenotrophomonas maltophilia cystic fibrosis isolates' (manuscript under preparation).</title>
        <authorList>
            <person name="Crisan C.V."/>
            <person name="Pettis M."/>
            <person name="Goldberg J.B."/>
        </authorList>
    </citation>
    <scope>NUCLEOTIDE SEQUENCE [LARGE SCALE GENOMIC DNA]</scope>
    <source>
        <strain evidence="1 2">CCV155</strain>
    </source>
</reference>
<comment type="caution">
    <text evidence="1">The sequence shown here is derived from an EMBL/GenBank/DDBJ whole genome shotgun (WGS) entry which is preliminary data.</text>
</comment>
<accession>A0ABU5MNK0</accession>
<evidence type="ECO:0000313" key="1">
    <source>
        <dbReference type="EMBL" id="MDZ7514346.1"/>
    </source>
</evidence>
<proteinExistence type="predicted"/>
<name>A0ABU5MNK0_9GAMM</name>
<protein>
    <submittedName>
        <fullName evidence="1">Uncharacterized protein</fullName>
    </submittedName>
</protein>
<organism evidence="1 2">
    <name type="scientific">Stenotrophomonas muris</name>
    <dbReference type="NCBI Taxonomy" id="2963283"/>
    <lineage>
        <taxon>Bacteria</taxon>
        <taxon>Pseudomonadati</taxon>
        <taxon>Pseudomonadota</taxon>
        <taxon>Gammaproteobacteria</taxon>
        <taxon>Lysobacterales</taxon>
        <taxon>Lysobacteraceae</taxon>
        <taxon>Stenotrophomonas</taxon>
    </lineage>
</organism>
<gene>
    <name evidence="1" type="ORF">U5F72_21315</name>
</gene>
<evidence type="ECO:0000313" key="2">
    <source>
        <dbReference type="Proteomes" id="UP001290894"/>
    </source>
</evidence>
<dbReference type="RefSeq" id="WP_322546933.1">
    <property type="nucleotide sequence ID" value="NZ_JAXUAC010000079.1"/>
</dbReference>
<keyword evidence="2" id="KW-1185">Reference proteome</keyword>
<feature type="non-terminal residue" evidence="1">
    <location>
        <position position="63"/>
    </location>
</feature>
<sequence length="63" mass="7174">MFQQQLCLTPPAQMREPRLWIKRLVIWEKPGELPLRDVSLRPGLNIVWTPDDNGIGHGGGKTL</sequence>